<proteinExistence type="predicted"/>
<dbReference type="AlphaFoldDB" id="A0A9P8HEG9"/>
<name>A0A9P8HEG9_9HYPO</name>
<reference evidence="2 3" key="1">
    <citation type="submission" date="2021-08" db="EMBL/GenBank/DDBJ databases">
        <title>The highly contiguous genome resource for Trichoderma semiorbis FJ059, a fungal antagonistic to plant pathogens.</title>
        <authorList>
            <person name="Liu T."/>
        </authorList>
    </citation>
    <scope>NUCLEOTIDE SEQUENCE [LARGE SCALE GENOMIC DNA]</scope>
    <source>
        <strain evidence="2 3">FJ059</strain>
    </source>
</reference>
<dbReference type="Proteomes" id="UP000826573">
    <property type="component" value="Unassembled WGS sequence"/>
</dbReference>
<keyword evidence="3" id="KW-1185">Reference proteome</keyword>
<accession>A0A9P8HEG9</accession>
<evidence type="ECO:0008006" key="4">
    <source>
        <dbReference type="Google" id="ProtNLM"/>
    </source>
</evidence>
<comment type="caution">
    <text evidence="2">The sequence shown here is derived from an EMBL/GenBank/DDBJ whole genome shotgun (WGS) entry which is preliminary data.</text>
</comment>
<protein>
    <recommendedName>
        <fullName evidence="4">Zn(2)-C6 fungal-type domain-containing protein</fullName>
    </recommendedName>
</protein>
<keyword evidence="1" id="KW-0175">Coiled coil</keyword>
<gene>
    <name evidence="2" type="ORF">TsFJ059_009618</name>
</gene>
<dbReference type="EMBL" id="JAIMJC010000004">
    <property type="protein sequence ID" value="KAH0526273.1"/>
    <property type="molecule type" value="Genomic_DNA"/>
</dbReference>
<organism evidence="2 3">
    <name type="scientific">Trichoderma semiorbis</name>
    <dbReference type="NCBI Taxonomy" id="1491008"/>
    <lineage>
        <taxon>Eukaryota</taxon>
        <taxon>Fungi</taxon>
        <taxon>Dikarya</taxon>
        <taxon>Ascomycota</taxon>
        <taxon>Pezizomycotina</taxon>
        <taxon>Sordariomycetes</taxon>
        <taxon>Hypocreomycetidae</taxon>
        <taxon>Hypocreales</taxon>
        <taxon>Hypocreaceae</taxon>
        <taxon>Trichoderma</taxon>
    </lineage>
</organism>
<evidence type="ECO:0000313" key="3">
    <source>
        <dbReference type="Proteomes" id="UP000826573"/>
    </source>
</evidence>
<evidence type="ECO:0000256" key="1">
    <source>
        <dbReference type="SAM" id="Coils"/>
    </source>
</evidence>
<feature type="coiled-coil region" evidence="1">
    <location>
        <begin position="69"/>
        <end position="153"/>
    </location>
</feature>
<evidence type="ECO:0000313" key="2">
    <source>
        <dbReference type="EMBL" id="KAH0526273.1"/>
    </source>
</evidence>
<sequence length="188" mass="20670">MSNLTPIRKKRETVSLAKRVLASGLSADMPCTRCYRAKLPCIMSGASSRCGNCVKARKSCDGVLVASSLERVLAQRQALERQEEETGEQVESLNAQMLELQTQLAEALSRLSRIRKTRKKAEERGEELFRRGMEEEDAEVAAEQSAVHDLQQLGVPNDVDWSSLGVGLEFADLGPLVPTEETHVPSSS</sequence>